<dbReference type="InterPro" id="IPR050482">
    <property type="entry name" value="Sensor_HK_TwoCompSys"/>
</dbReference>
<evidence type="ECO:0000256" key="5">
    <source>
        <dbReference type="ARBA" id="ARBA00022741"/>
    </source>
</evidence>
<evidence type="ECO:0000256" key="4">
    <source>
        <dbReference type="ARBA" id="ARBA00022679"/>
    </source>
</evidence>
<feature type="transmembrane region" description="Helical" evidence="10">
    <location>
        <begin position="131"/>
        <end position="153"/>
    </location>
</feature>
<keyword evidence="6 13" id="KW-0418">Kinase</keyword>
<name>A0AAE3JIZ3_9SPIR</name>
<feature type="transmembrane region" description="Helical" evidence="10">
    <location>
        <begin position="165"/>
        <end position="184"/>
    </location>
</feature>
<dbReference type="InterPro" id="IPR036890">
    <property type="entry name" value="HATPase_C_sf"/>
</dbReference>
<protein>
    <recommendedName>
        <fullName evidence="2">histidine kinase</fullName>
        <ecNumber evidence="2">2.7.13.3</ecNumber>
    </recommendedName>
</protein>
<dbReference type="PANTHER" id="PTHR24421">
    <property type="entry name" value="NITRATE/NITRITE SENSOR PROTEIN NARX-RELATED"/>
    <property type="match status" value="1"/>
</dbReference>
<keyword evidence="9" id="KW-0175">Coiled coil</keyword>
<dbReference type="Proteomes" id="UP001198163">
    <property type="component" value="Unassembled WGS sequence"/>
</dbReference>
<dbReference type="GO" id="GO:0046983">
    <property type="term" value="F:protein dimerization activity"/>
    <property type="evidence" value="ECO:0007669"/>
    <property type="project" value="InterPro"/>
</dbReference>
<keyword evidence="10" id="KW-0812">Transmembrane</keyword>
<keyword evidence="10" id="KW-1133">Transmembrane helix</keyword>
<evidence type="ECO:0000313" key="14">
    <source>
        <dbReference type="Proteomes" id="UP001198163"/>
    </source>
</evidence>
<organism evidence="13 14">
    <name type="scientific">Teretinema zuelzerae</name>
    <dbReference type="NCBI Taxonomy" id="156"/>
    <lineage>
        <taxon>Bacteria</taxon>
        <taxon>Pseudomonadati</taxon>
        <taxon>Spirochaetota</taxon>
        <taxon>Spirochaetia</taxon>
        <taxon>Spirochaetales</taxon>
        <taxon>Treponemataceae</taxon>
        <taxon>Teretinema</taxon>
    </lineage>
</organism>
<dbReference type="Pfam" id="PF02518">
    <property type="entry name" value="HATPase_c"/>
    <property type="match status" value="1"/>
</dbReference>
<feature type="transmembrane region" description="Helical" evidence="10">
    <location>
        <begin position="94"/>
        <end position="119"/>
    </location>
</feature>
<dbReference type="EC" id="2.7.13.3" evidence="2"/>
<dbReference type="AlphaFoldDB" id="A0AAE3JIZ3"/>
<evidence type="ECO:0000259" key="12">
    <source>
        <dbReference type="Pfam" id="PF07730"/>
    </source>
</evidence>
<proteinExistence type="predicted"/>
<dbReference type="InterPro" id="IPR003594">
    <property type="entry name" value="HATPase_dom"/>
</dbReference>
<feature type="domain" description="Histidine kinase/HSP90-like ATPase" evidence="11">
    <location>
        <begin position="334"/>
        <end position="421"/>
    </location>
</feature>
<dbReference type="Pfam" id="PF07730">
    <property type="entry name" value="HisKA_3"/>
    <property type="match status" value="1"/>
</dbReference>
<dbReference type="GO" id="GO:0016020">
    <property type="term" value="C:membrane"/>
    <property type="evidence" value="ECO:0007669"/>
    <property type="project" value="InterPro"/>
</dbReference>
<evidence type="ECO:0000256" key="10">
    <source>
        <dbReference type="SAM" id="Phobius"/>
    </source>
</evidence>
<evidence type="ECO:0000256" key="1">
    <source>
        <dbReference type="ARBA" id="ARBA00000085"/>
    </source>
</evidence>
<evidence type="ECO:0000256" key="6">
    <source>
        <dbReference type="ARBA" id="ARBA00022777"/>
    </source>
</evidence>
<dbReference type="Gene3D" id="3.30.565.10">
    <property type="entry name" value="Histidine kinase-like ATPase, C-terminal domain"/>
    <property type="match status" value="1"/>
</dbReference>
<evidence type="ECO:0000256" key="3">
    <source>
        <dbReference type="ARBA" id="ARBA00022553"/>
    </source>
</evidence>
<evidence type="ECO:0000256" key="8">
    <source>
        <dbReference type="ARBA" id="ARBA00023012"/>
    </source>
</evidence>
<keyword evidence="5" id="KW-0547">Nucleotide-binding</keyword>
<dbReference type="EMBL" id="JAINWA010000001">
    <property type="protein sequence ID" value="MCD1653680.1"/>
    <property type="molecule type" value="Genomic_DNA"/>
</dbReference>
<keyword evidence="3" id="KW-0597">Phosphoprotein</keyword>
<feature type="domain" description="Signal transduction histidine kinase subgroup 3 dimerisation and phosphoacceptor" evidence="12">
    <location>
        <begin position="229"/>
        <end position="292"/>
    </location>
</feature>
<keyword evidence="10" id="KW-0472">Membrane</keyword>
<comment type="caution">
    <text evidence="13">The sequence shown here is derived from an EMBL/GenBank/DDBJ whole genome shotgun (WGS) entry which is preliminary data.</text>
</comment>
<gene>
    <name evidence="13" type="ORF">K7J14_03080</name>
</gene>
<feature type="transmembrane region" description="Helical" evidence="10">
    <location>
        <begin position="62"/>
        <end position="82"/>
    </location>
</feature>
<dbReference type="PANTHER" id="PTHR24421:SF10">
    <property type="entry name" value="NITRATE_NITRITE SENSOR PROTEIN NARQ"/>
    <property type="match status" value="1"/>
</dbReference>
<sequence>MATGSSNRNPGKDIRINALRASPSGASRSSFATPIAAATVFFSAAAALSLRALRAEGLPDKAFEQLIAVCVVFALSSFILYSESREIRFAVYPVKLFCIFFVTRAVEPGISPFIFFLLAYTLETCCMDSPAFIPVLSIPALVLIYAGSAQRSAWNELLSPGSAEVFYILVLSAAGAGLIGAVFVRSLKERNRLKAEIARLEEAVVHLASTNNAWQTYATYIEETSKDEERHRIAREIHDIVGYSMTNLLMLVQAALYSENQEKITELLQKAQAHINDSLEEVRTAMRKLRSTRKKALHGSDLFRYLAGNFSKVTGIRVTMEFISFPGKLTAEAEEAIYRMLQECMTNSFKHGKATRIGISFWFQGDELIAQIRDNGQKKTEEVHSEGIGIQGMRERIEAIGGRLSMKHEKDGYTVVAAIPLLREGTGRMINEEGAP</sequence>
<keyword evidence="7" id="KW-0067">ATP-binding</keyword>
<dbReference type="RefSeq" id="WP_230752972.1">
    <property type="nucleotide sequence ID" value="NZ_JAINWA010000001.1"/>
</dbReference>
<keyword evidence="14" id="KW-1185">Reference proteome</keyword>
<dbReference type="SUPFAM" id="SSF55874">
    <property type="entry name" value="ATPase domain of HSP90 chaperone/DNA topoisomerase II/histidine kinase"/>
    <property type="match status" value="1"/>
</dbReference>
<accession>A0AAE3JIZ3</accession>
<dbReference type="GO" id="GO:0000155">
    <property type="term" value="F:phosphorelay sensor kinase activity"/>
    <property type="evidence" value="ECO:0007669"/>
    <property type="project" value="InterPro"/>
</dbReference>
<dbReference type="CDD" id="cd16917">
    <property type="entry name" value="HATPase_UhpB-NarQ-NarX-like"/>
    <property type="match status" value="1"/>
</dbReference>
<evidence type="ECO:0000256" key="9">
    <source>
        <dbReference type="SAM" id="Coils"/>
    </source>
</evidence>
<evidence type="ECO:0000259" key="11">
    <source>
        <dbReference type="Pfam" id="PF02518"/>
    </source>
</evidence>
<keyword evidence="8" id="KW-0902">Two-component regulatory system</keyword>
<evidence type="ECO:0000256" key="7">
    <source>
        <dbReference type="ARBA" id="ARBA00022840"/>
    </source>
</evidence>
<feature type="coiled-coil region" evidence="9">
    <location>
        <begin position="183"/>
        <end position="210"/>
    </location>
</feature>
<feature type="transmembrane region" description="Helical" evidence="10">
    <location>
        <begin position="31"/>
        <end position="50"/>
    </location>
</feature>
<evidence type="ECO:0000313" key="13">
    <source>
        <dbReference type="EMBL" id="MCD1653680.1"/>
    </source>
</evidence>
<evidence type="ECO:0000256" key="2">
    <source>
        <dbReference type="ARBA" id="ARBA00012438"/>
    </source>
</evidence>
<keyword evidence="4" id="KW-0808">Transferase</keyword>
<comment type="catalytic activity">
    <reaction evidence="1">
        <text>ATP + protein L-histidine = ADP + protein N-phospho-L-histidine.</text>
        <dbReference type="EC" id="2.7.13.3"/>
    </reaction>
</comment>
<dbReference type="GO" id="GO:0005524">
    <property type="term" value="F:ATP binding"/>
    <property type="evidence" value="ECO:0007669"/>
    <property type="project" value="UniProtKB-KW"/>
</dbReference>
<dbReference type="InterPro" id="IPR011712">
    <property type="entry name" value="Sig_transdc_His_kin_sub3_dim/P"/>
</dbReference>
<reference evidence="13" key="1">
    <citation type="submission" date="2021-08" db="EMBL/GenBank/DDBJ databases">
        <title>Comparative analyses of Brucepasteria parasyntrophica and Teretinema zuelzerae.</title>
        <authorList>
            <person name="Song Y."/>
            <person name="Brune A."/>
        </authorList>
    </citation>
    <scope>NUCLEOTIDE SEQUENCE</scope>
    <source>
        <strain evidence="13">DSM 1903</strain>
    </source>
</reference>
<dbReference type="Gene3D" id="1.20.5.1930">
    <property type="match status" value="1"/>
</dbReference>